<evidence type="ECO:0000256" key="4">
    <source>
        <dbReference type="ARBA" id="ARBA00022692"/>
    </source>
</evidence>
<organism evidence="9 10">
    <name type="scientific">Paenibacillus sabuli</name>
    <dbReference type="NCBI Taxonomy" id="2772509"/>
    <lineage>
        <taxon>Bacteria</taxon>
        <taxon>Bacillati</taxon>
        <taxon>Bacillota</taxon>
        <taxon>Bacilli</taxon>
        <taxon>Bacillales</taxon>
        <taxon>Paenibacillaceae</taxon>
        <taxon>Paenibacillus</taxon>
    </lineage>
</organism>
<protein>
    <submittedName>
        <fullName evidence="9">Carbohydrate ABC transporter permease</fullName>
    </submittedName>
</protein>
<evidence type="ECO:0000259" key="8">
    <source>
        <dbReference type="PROSITE" id="PS50928"/>
    </source>
</evidence>
<reference evidence="9" key="1">
    <citation type="submission" date="2020-09" db="EMBL/GenBank/DDBJ databases">
        <title>A novel bacterium of genus Paenibacillus, isolated from South China Sea.</title>
        <authorList>
            <person name="Huang H."/>
            <person name="Mo K."/>
            <person name="Hu Y."/>
        </authorList>
    </citation>
    <scope>NUCLEOTIDE SEQUENCE</scope>
    <source>
        <strain evidence="9">IB182496</strain>
    </source>
</reference>
<evidence type="ECO:0000256" key="6">
    <source>
        <dbReference type="ARBA" id="ARBA00023136"/>
    </source>
</evidence>
<comment type="similarity">
    <text evidence="7">Belongs to the binding-protein-dependent transport system permease family.</text>
</comment>
<feature type="transmembrane region" description="Helical" evidence="7">
    <location>
        <begin position="12"/>
        <end position="31"/>
    </location>
</feature>
<comment type="subcellular location">
    <subcellularLocation>
        <location evidence="1 7">Cell membrane</location>
        <topology evidence="1 7">Multi-pass membrane protein</topology>
    </subcellularLocation>
</comment>
<dbReference type="RefSeq" id="WP_190921439.1">
    <property type="nucleotide sequence ID" value="NZ_JACXIZ010000062.1"/>
</dbReference>
<feature type="transmembrane region" description="Helical" evidence="7">
    <location>
        <begin position="257"/>
        <end position="276"/>
    </location>
</feature>
<sequence>MIKRSPAEHVFEWVNMLLLLILAFMTLYPFIYTLSMSLSTPLAAQLPGLHLYPRELTFASYAQVFKQSGIGMAFVNTITRTVLGVAIVLVLTSLTAYPLSRRSFPHRGFLMKLYVFSMLFSGGIIPMYLLIRNLGMLNSVWALVLPTAVSAFNMIVMRNFFQAIPSEVIESAKMDGAGELRTFSSIVLPLSMPVLAVVALWAGVHHWNAWFDAMIYIQDIDKQVLQLFVRRTVIEEVDVIASQSELMHSTTYSKDTLKAATVMVATLPILFAYPFIQRFFVKGIMLGSVKG</sequence>
<keyword evidence="2 7" id="KW-0813">Transport</keyword>
<feature type="transmembrane region" description="Helical" evidence="7">
    <location>
        <begin position="78"/>
        <end position="97"/>
    </location>
</feature>
<keyword evidence="5 7" id="KW-1133">Transmembrane helix</keyword>
<dbReference type="InterPro" id="IPR035906">
    <property type="entry name" value="MetI-like_sf"/>
</dbReference>
<dbReference type="AlphaFoldDB" id="A0A927GUN1"/>
<dbReference type="GO" id="GO:0005886">
    <property type="term" value="C:plasma membrane"/>
    <property type="evidence" value="ECO:0007669"/>
    <property type="project" value="UniProtKB-SubCell"/>
</dbReference>
<dbReference type="PANTHER" id="PTHR43744">
    <property type="entry name" value="ABC TRANSPORTER PERMEASE PROTEIN MG189-RELATED-RELATED"/>
    <property type="match status" value="1"/>
</dbReference>
<dbReference type="PROSITE" id="PS50928">
    <property type="entry name" value="ABC_TM1"/>
    <property type="match status" value="1"/>
</dbReference>
<evidence type="ECO:0000256" key="3">
    <source>
        <dbReference type="ARBA" id="ARBA00022475"/>
    </source>
</evidence>
<comment type="caution">
    <text evidence="9">The sequence shown here is derived from an EMBL/GenBank/DDBJ whole genome shotgun (WGS) entry which is preliminary data.</text>
</comment>
<evidence type="ECO:0000313" key="9">
    <source>
        <dbReference type="EMBL" id="MBD2848340.1"/>
    </source>
</evidence>
<feature type="domain" description="ABC transmembrane type-1" evidence="8">
    <location>
        <begin position="74"/>
        <end position="275"/>
    </location>
</feature>
<gene>
    <name evidence="9" type="ORF">IDH44_24430</name>
</gene>
<proteinExistence type="inferred from homology"/>
<feature type="transmembrane region" description="Helical" evidence="7">
    <location>
        <begin position="182"/>
        <end position="204"/>
    </location>
</feature>
<dbReference type="EMBL" id="JACXIZ010000062">
    <property type="protein sequence ID" value="MBD2848340.1"/>
    <property type="molecule type" value="Genomic_DNA"/>
</dbReference>
<keyword evidence="6 7" id="KW-0472">Membrane</keyword>
<keyword evidence="10" id="KW-1185">Reference proteome</keyword>
<feature type="transmembrane region" description="Helical" evidence="7">
    <location>
        <begin position="109"/>
        <end position="129"/>
    </location>
</feature>
<evidence type="ECO:0000313" key="10">
    <source>
        <dbReference type="Proteomes" id="UP000621560"/>
    </source>
</evidence>
<dbReference type="CDD" id="cd06261">
    <property type="entry name" value="TM_PBP2"/>
    <property type="match status" value="1"/>
</dbReference>
<dbReference type="PANTHER" id="PTHR43744:SF9">
    <property type="entry name" value="POLYGALACTURONAN_RHAMNOGALACTURONAN TRANSPORT SYSTEM PERMEASE PROTEIN YTCP"/>
    <property type="match status" value="1"/>
</dbReference>
<keyword evidence="3" id="KW-1003">Cell membrane</keyword>
<accession>A0A927GUN1</accession>
<dbReference type="Pfam" id="PF00528">
    <property type="entry name" value="BPD_transp_1"/>
    <property type="match status" value="1"/>
</dbReference>
<dbReference type="SUPFAM" id="SSF161098">
    <property type="entry name" value="MetI-like"/>
    <property type="match status" value="1"/>
</dbReference>
<feature type="transmembrane region" description="Helical" evidence="7">
    <location>
        <begin position="141"/>
        <end position="161"/>
    </location>
</feature>
<dbReference type="GO" id="GO:0055085">
    <property type="term" value="P:transmembrane transport"/>
    <property type="evidence" value="ECO:0007669"/>
    <property type="project" value="InterPro"/>
</dbReference>
<evidence type="ECO:0000256" key="7">
    <source>
        <dbReference type="RuleBase" id="RU363032"/>
    </source>
</evidence>
<keyword evidence="4 7" id="KW-0812">Transmembrane</keyword>
<evidence type="ECO:0000256" key="2">
    <source>
        <dbReference type="ARBA" id="ARBA00022448"/>
    </source>
</evidence>
<dbReference type="Proteomes" id="UP000621560">
    <property type="component" value="Unassembled WGS sequence"/>
</dbReference>
<evidence type="ECO:0000256" key="1">
    <source>
        <dbReference type="ARBA" id="ARBA00004651"/>
    </source>
</evidence>
<name>A0A927GUN1_9BACL</name>
<dbReference type="Gene3D" id="1.10.3720.10">
    <property type="entry name" value="MetI-like"/>
    <property type="match status" value="1"/>
</dbReference>
<dbReference type="InterPro" id="IPR000515">
    <property type="entry name" value="MetI-like"/>
</dbReference>
<evidence type="ECO:0000256" key="5">
    <source>
        <dbReference type="ARBA" id="ARBA00022989"/>
    </source>
</evidence>